<evidence type="ECO:0000313" key="2">
    <source>
        <dbReference type="EMBL" id="PTW45709.1"/>
    </source>
</evidence>
<evidence type="ECO:0000259" key="1">
    <source>
        <dbReference type="Pfam" id="PF01370"/>
    </source>
</evidence>
<name>A0A8E2VHH5_9RHOB</name>
<dbReference type="Proteomes" id="UP000244037">
    <property type="component" value="Unassembled WGS sequence"/>
</dbReference>
<proteinExistence type="predicted"/>
<dbReference type="OrthoDB" id="7305551at2"/>
<protein>
    <submittedName>
        <fullName evidence="2">dTDP-6-deoxy-L-talose 4-dehydrogenase (NAD+)</fullName>
    </submittedName>
</protein>
<dbReference type="EMBL" id="QAYC01000013">
    <property type="protein sequence ID" value="PTW45709.1"/>
    <property type="molecule type" value="Genomic_DNA"/>
</dbReference>
<organism evidence="2 3">
    <name type="scientific">Rhodovulum kholense</name>
    <dbReference type="NCBI Taxonomy" id="453584"/>
    <lineage>
        <taxon>Bacteria</taxon>
        <taxon>Pseudomonadati</taxon>
        <taxon>Pseudomonadota</taxon>
        <taxon>Alphaproteobacteria</taxon>
        <taxon>Rhodobacterales</taxon>
        <taxon>Paracoccaceae</taxon>
        <taxon>Rhodovulum</taxon>
    </lineage>
</organism>
<dbReference type="RefSeq" id="WP_108028158.1">
    <property type="nucleotide sequence ID" value="NZ_QAYC01000013.1"/>
</dbReference>
<feature type="domain" description="NAD-dependent epimerase/dehydratase" evidence="1">
    <location>
        <begin position="10"/>
        <end position="234"/>
    </location>
</feature>
<accession>A0A8E2VHH5</accession>
<dbReference type="InterPro" id="IPR036291">
    <property type="entry name" value="NAD(P)-bd_dom_sf"/>
</dbReference>
<dbReference type="InterPro" id="IPR050177">
    <property type="entry name" value="Lipid_A_modif_metabolic_enz"/>
</dbReference>
<sequence length="289" mass="32928">MSKAPTPKKVIITGASGAIGQNLVPIMLSNGYEVQAVTRDLENARNLKWFKDVNFVQMDINQTSDGLDVNSETGIIHLAWQGLPNYKSEFHIGSNLPSNYNFLKALIERGARHVLVSGTCAEYGMQCGKIKSSAPTHPNTQYAYAKDSLHKQLRFLQQQHDFILKWARIFYIYDQVGRRTNSIISQLNKAIDSKEEDFNMSGGEQLRDYLTVEEVAQQLFYLFEDYHDGAFNICSGEPISIRRLVENHIKKRKSNIRINLGFYPYPDYEPMAFWGERDVSKSKGQQSSS</sequence>
<dbReference type="PANTHER" id="PTHR43245:SF13">
    <property type="entry name" value="UDP-D-APIOSE_UDP-D-XYLOSE SYNTHASE 2"/>
    <property type="match status" value="1"/>
</dbReference>
<evidence type="ECO:0000313" key="3">
    <source>
        <dbReference type="Proteomes" id="UP000244037"/>
    </source>
</evidence>
<dbReference type="PANTHER" id="PTHR43245">
    <property type="entry name" value="BIFUNCTIONAL POLYMYXIN RESISTANCE PROTEIN ARNA"/>
    <property type="match status" value="1"/>
</dbReference>
<comment type="caution">
    <text evidence="2">The sequence shown here is derived from an EMBL/GenBank/DDBJ whole genome shotgun (WGS) entry which is preliminary data.</text>
</comment>
<dbReference type="AlphaFoldDB" id="A0A8E2VHH5"/>
<dbReference type="Gene3D" id="3.40.50.720">
    <property type="entry name" value="NAD(P)-binding Rossmann-like Domain"/>
    <property type="match status" value="1"/>
</dbReference>
<dbReference type="Pfam" id="PF01370">
    <property type="entry name" value="Epimerase"/>
    <property type="match status" value="1"/>
</dbReference>
<reference evidence="2 3" key="1">
    <citation type="submission" date="2018-04" db="EMBL/GenBank/DDBJ databases">
        <title>Genomic Encyclopedia of Archaeal and Bacterial Type Strains, Phase II (KMG-II): from individual species to whole genera.</title>
        <authorList>
            <person name="Goeker M."/>
        </authorList>
    </citation>
    <scope>NUCLEOTIDE SEQUENCE [LARGE SCALE GENOMIC DNA]</scope>
    <source>
        <strain evidence="2 3">DSM 19783</strain>
    </source>
</reference>
<keyword evidence="3" id="KW-1185">Reference proteome</keyword>
<dbReference type="SUPFAM" id="SSF51735">
    <property type="entry name" value="NAD(P)-binding Rossmann-fold domains"/>
    <property type="match status" value="1"/>
</dbReference>
<gene>
    <name evidence="2" type="ORF">C8N38_113110</name>
</gene>
<dbReference type="InterPro" id="IPR001509">
    <property type="entry name" value="Epimerase_deHydtase"/>
</dbReference>